<dbReference type="Proteomes" id="UP001290455">
    <property type="component" value="Unassembled WGS sequence"/>
</dbReference>
<proteinExistence type="inferred from homology"/>
<feature type="domain" description="SGNH hydrolase-type esterase" evidence="3">
    <location>
        <begin position="21"/>
        <end position="216"/>
    </location>
</feature>
<dbReference type="Pfam" id="PF13472">
    <property type="entry name" value="Lipase_GDSL_2"/>
    <property type="match status" value="1"/>
</dbReference>
<organism evidence="4 5">
    <name type="scientific">Robertmurraya mangrovi</name>
    <dbReference type="NCBI Taxonomy" id="3098077"/>
    <lineage>
        <taxon>Bacteria</taxon>
        <taxon>Bacillati</taxon>
        <taxon>Bacillota</taxon>
        <taxon>Bacilli</taxon>
        <taxon>Bacillales</taxon>
        <taxon>Bacillaceae</taxon>
        <taxon>Robertmurraya</taxon>
    </lineage>
</organism>
<keyword evidence="2" id="KW-0378">Hydrolase</keyword>
<reference evidence="4 5" key="1">
    <citation type="submission" date="2023-11" db="EMBL/GenBank/DDBJ databases">
        <title>Bacillus jintuensis, isolated from a mudflat on the Beibu Gulf coast.</title>
        <authorList>
            <person name="Li M."/>
        </authorList>
    </citation>
    <scope>NUCLEOTIDE SEQUENCE [LARGE SCALE GENOMIC DNA]</scope>
    <source>
        <strain evidence="4 5">31A1R</strain>
    </source>
</reference>
<sequence length="240" mass="27132">MLGTAKKDVSHQKGKVTVFLAGDSTVSNYTESLAPRAGWGQMIGTFFDEDVVIINAAKSGRSSKSFIEEKRLKKILRQIDKGDYLFIQFGHNDQKAYDPNRYTDPHTTYKSYLKNYIDGARKKKAIPVLVTSVERRFFLKDGVAGNSHGDYQKAMIELGKEENVPVIDLASNSRTLFNKLGPEKTKELFLWLEPGESENFPDGIQDDVHFKEHGAREIARLVVEGIRELNLEPLSTHIKK</sequence>
<dbReference type="InterPro" id="IPR013830">
    <property type="entry name" value="SGNH_hydro"/>
</dbReference>
<comment type="similarity">
    <text evidence="1">Belongs to the 'GDSL' lipolytic enzyme family.</text>
</comment>
<accession>A0ABU5IYS6</accession>
<protein>
    <submittedName>
        <fullName evidence="4">Rhamnogalacturonan acetylesterase</fullName>
    </submittedName>
</protein>
<keyword evidence="5" id="KW-1185">Reference proteome</keyword>
<evidence type="ECO:0000256" key="2">
    <source>
        <dbReference type="ARBA" id="ARBA00022801"/>
    </source>
</evidence>
<dbReference type="RefSeq" id="WP_322446748.1">
    <property type="nucleotide sequence ID" value="NZ_JAXOFX010000006.1"/>
</dbReference>
<dbReference type="PANTHER" id="PTHR43695:SF1">
    <property type="entry name" value="RHAMNOGALACTURONAN ACETYLESTERASE"/>
    <property type="match status" value="1"/>
</dbReference>
<dbReference type="InterPro" id="IPR036514">
    <property type="entry name" value="SGNH_hydro_sf"/>
</dbReference>
<dbReference type="PANTHER" id="PTHR43695">
    <property type="entry name" value="PUTATIVE (AFU_ORTHOLOGUE AFUA_2G17250)-RELATED"/>
    <property type="match status" value="1"/>
</dbReference>
<gene>
    <name evidence="4" type="ORF">SM124_11055</name>
</gene>
<evidence type="ECO:0000313" key="5">
    <source>
        <dbReference type="Proteomes" id="UP001290455"/>
    </source>
</evidence>
<evidence type="ECO:0000256" key="1">
    <source>
        <dbReference type="ARBA" id="ARBA00008668"/>
    </source>
</evidence>
<dbReference type="InterPro" id="IPR037459">
    <property type="entry name" value="RhgT-like"/>
</dbReference>
<dbReference type="Gene3D" id="3.40.50.1110">
    <property type="entry name" value="SGNH hydrolase"/>
    <property type="match status" value="1"/>
</dbReference>
<evidence type="ECO:0000313" key="4">
    <source>
        <dbReference type="EMBL" id="MDZ5472286.1"/>
    </source>
</evidence>
<comment type="caution">
    <text evidence="4">The sequence shown here is derived from an EMBL/GenBank/DDBJ whole genome shotgun (WGS) entry which is preliminary data.</text>
</comment>
<evidence type="ECO:0000259" key="3">
    <source>
        <dbReference type="Pfam" id="PF13472"/>
    </source>
</evidence>
<dbReference type="CDD" id="cd01821">
    <property type="entry name" value="Rhamnogalacturan_acetylesterase_like"/>
    <property type="match status" value="1"/>
</dbReference>
<dbReference type="SUPFAM" id="SSF52266">
    <property type="entry name" value="SGNH hydrolase"/>
    <property type="match status" value="1"/>
</dbReference>
<name>A0ABU5IYS6_9BACI</name>
<dbReference type="EMBL" id="JAXOFX010000006">
    <property type="protein sequence ID" value="MDZ5472286.1"/>
    <property type="molecule type" value="Genomic_DNA"/>
</dbReference>